<feature type="region of interest" description="Disordered" evidence="4">
    <location>
        <begin position="1"/>
        <end position="22"/>
    </location>
</feature>
<evidence type="ECO:0000313" key="6">
    <source>
        <dbReference type="EMBL" id="VFT77350.1"/>
    </source>
</evidence>
<evidence type="ECO:0000256" key="2">
    <source>
        <dbReference type="ARBA" id="ARBA00023043"/>
    </source>
</evidence>
<dbReference type="InterPro" id="IPR036770">
    <property type="entry name" value="Ankyrin_rpt-contain_sf"/>
</dbReference>
<dbReference type="PANTHER" id="PTHR24201">
    <property type="entry name" value="ANK_REP_REGION DOMAIN-CONTAINING PROTEIN"/>
    <property type="match status" value="1"/>
</dbReference>
<feature type="repeat" description="ANK" evidence="3">
    <location>
        <begin position="171"/>
        <end position="203"/>
    </location>
</feature>
<keyword evidence="7" id="KW-1185">Reference proteome</keyword>
<dbReference type="OrthoDB" id="43922at2759"/>
<keyword evidence="1" id="KW-0677">Repeat</keyword>
<proteinExistence type="predicted"/>
<accession>A0A485K4U2</accession>
<reference evidence="6 7" key="1">
    <citation type="submission" date="2019-03" db="EMBL/GenBank/DDBJ databases">
        <authorList>
            <person name="Gaulin E."/>
            <person name="Dumas B."/>
        </authorList>
    </citation>
    <scope>NUCLEOTIDE SEQUENCE [LARGE SCALE GENOMIC DNA]</scope>
    <source>
        <strain evidence="6">CBS 568.67</strain>
    </source>
</reference>
<dbReference type="SMART" id="SM00248">
    <property type="entry name" value="ANK"/>
    <property type="match status" value="4"/>
</dbReference>
<dbReference type="Proteomes" id="UP000332933">
    <property type="component" value="Unassembled WGS sequence"/>
</dbReference>
<feature type="repeat" description="ANK" evidence="3">
    <location>
        <begin position="204"/>
        <end position="236"/>
    </location>
</feature>
<evidence type="ECO:0000313" key="5">
    <source>
        <dbReference type="EMBL" id="KAF0720699.1"/>
    </source>
</evidence>
<dbReference type="EMBL" id="CAADRA010000004">
    <property type="protein sequence ID" value="VFT77350.1"/>
    <property type="molecule type" value="Genomic_DNA"/>
</dbReference>
<evidence type="ECO:0000256" key="3">
    <source>
        <dbReference type="PROSITE-ProRule" id="PRU00023"/>
    </source>
</evidence>
<feature type="repeat" description="ANK" evidence="3">
    <location>
        <begin position="137"/>
        <end position="169"/>
    </location>
</feature>
<protein>
    <submittedName>
        <fullName evidence="6">Aste57867_124 protein</fullName>
    </submittedName>
</protein>
<reference evidence="5" key="2">
    <citation type="submission" date="2019-06" db="EMBL/GenBank/DDBJ databases">
        <title>Genomics analysis of Aphanomyces spp. identifies a new class of oomycete effector associated with host adaptation.</title>
        <authorList>
            <person name="Gaulin E."/>
        </authorList>
    </citation>
    <scope>NUCLEOTIDE SEQUENCE</scope>
    <source>
        <strain evidence="5">CBS 578.67</strain>
    </source>
</reference>
<dbReference type="InterPro" id="IPR002110">
    <property type="entry name" value="Ankyrin_rpt"/>
</dbReference>
<evidence type="ECO:0000256" key="1">
    <source>
        <dbReference type="ARBA" id="ARBA00022737"/>
    </source>
</evidence>
<sequence length="360" mass="39850">MEGDVSDAVAKPADAPKSPSRGRASMICIAGSLGRAWVDGPAIDLDHFEFTEADYARRKQVVVDMRARFKLKSLPGSDQFPPRPRTLRAAAEKYARCNLYFLPFVSVTLTDAVWDGDLVNVARLLVKRVPPDSRDKQGHLALTIAIRGRHNAIAKFLLDKKAKLDLQDEDTLHTPLHMAIIMGNKSMARRLIESGADVELRDAEGLTPLLWATIRGFLETVGLLLLHGADVNGRDSTGMTPLHVACFKGYMDLVDFLLHNGTVVKSFVRSIDRSIVREMALTNGRTGKANLALEDENGFSPSLYARIEEQGEVLDRIQEFLDQKEKDATRRARRAAKRAARLARQEAAAQATEDNPNSLI</sequence>
<dbReference type="PROSITE" id="PS50297">
    <property type="entry name" value="ANK_REP_REGION"/>
    <property type="match status" value="3"/>
</dbReference>
<feature type="repeat" description="ANK" evidence="3">
    <location>
        <begin position="237"/>
        <end position="261"/>
    </location>
</feature>
<dbReference type="Pfam" id="PF12796">
    <property type="entry name" value="Ank_2"/>
    <property type="match status" value="1"/>
</dbReference>
<evidence type="ECO:0000256" key="4">
    <source>
        <dbReference type="SAM" id="MobiDB-lite"/>
    </source>
</evidence>
<name>A0A485K4U2_9STRA</name>
<dbReference type="PROSITE" id="PS50088">
    <property type="entry name" value="ANK_REPEAT"/>
    <property type="match status" value="4"/>
</dbReference>
<evidence type="ECO:0000313" key="7">
    <source>
        <dbReference type="Proteomes" id="UP000332933"/>
    </source>
</evidence>
<dbReference type="Gene3D" id="1.25.40.20">
    <property type="entry name" value="Ankyrin repeat-containing domain"/>
    <property type="match status" value="2"/>
</dbReference>
<dbReference type="EMBL" id="VJMH01000004">
    <property type="protein sequence ID" value="KAF0720699.1"/>
    <property type="molecule type" value="Genomic_DNA"/>
</dbReference>
<gene>
    <name evidence="6" type="primary">Aste57867_124</name>
    <name evidence="5" type="ORF">As57867_000124</name>
    <name evidence="6" type="ORF">ASTE57867_124</name>
</gene>
<keyword evidence="2 3" id="KW-0040">ANK repeat</keyword>
<dbReference type="AlphaFoldDB" id="A0A485K4U2"/>
<dbReference type="InterPro" id="IPR050776">
    <property type="entry name" value="Ank_Repeat/CDKN_Inhibitor"/>
</dbReference>
<organism evidence="6 7">
    <name type="scientific">Aphanomyces stellatus</name>
    <dbReference type="NCBI Taxonomy" id="120398"/>
    <lineage>
        <taxon>Eukaryota</taxon>
        <taxon>Sar</taxon>
        <taxon>Stramenopiles</taxon>
        <taxon>Oomycota</taxon>
        <taxon>Saprolegniomycetes</taxon>
        <taxon>Saprolegniales</taxon>
        <taxon>Verrucalvaceae</taxon>
        <taxon>Aphanomyces</taxon>
    </lineage>
</organism>
<dbReference type="SUPFAM" id="SSF48403">
    <property type="entry name" value="Ankyrin repeat"/>
    <property type="match status" value="1"/>
</dbReference>